<dbReference type="Gene3D" id="3.30.420.10">
    <property type="entry name" value="Ribonuclease H-like superfamily/Ribonuclease H"/>
    <property type="match status" value="1"/>
</dbReference>
<protein>
    <recommendedName>
        <fullName evidence="3">RNase H type-1 domain-containing protein</fullName>
    </recommendedName>
</protein>
<evidence type="ECO:0000313" key="2">
    <source>
        <dbReference type="Proteomes" id="UP000499080"/>
    </source>
</evidence>
<dbReference type="GO" id="GO:0003676">
    <property type="term" value="F:nucleic acid binding"/>
    <property type="evidence" value="ECO:0007669"/>
    <property type="project" value="InterPro"/>
</dbReference>
<dbReference type="Proteomes" id="UP000499080">
    <property type="component" value="Unassembled WGS sequence"/>
</dbReference>
<keyword evidence="2" id="KW-1185">Reference proteome</keyword>
<reference evidence="1 2" key="1">
    <citation type="journal article" date="2019" name="Sci. Rep.">
        <title>Orb-weaving spider Araneus ventricosus genome elucidates the spidroin gene catalogue.</title>
        <authorList>
            <person name="Kono N."/>
            <person name="Nakamura H."/>
            <person name="Ohtoshi R."/>
            <person name="Moran D.A.P."/>
            <person name="Shinohara A."/>
            <person name="Yoshida Y."/>
            <person name="Fujiwara M."/>
            <person name="Mori M."/>
            <person name="Tomita M."/>
            <person name="Arakawa K."/>
        </authorList>
    </citation>
    <scope>NUCLEOTIDE SEQUENCE [LARGE SCALE GENOMIC DNA]</scope>
</reference>
<name>A0A4Y2FQ48_ARAVE</name>
<accession>A0A4Y2FQ48</accession>
<dbReference type="AlphaFoldDB" id="A0A4Y2FQ48"/>
<dbReference type="InterPro" id="IPR036397">
    <property type="entry name" value="RNaseH_sf"/>
</dbReference>
<dbReference type="EMBL" id="BGPR01001002">
    <property type="protein sequence ID" value="GBM42686.1"/>
    <property type="molecule type" value="Genomic_DNA"/>
</dbReference>
<gene>
    <name evidence="1" type="ORF">AVEN_219139_1</name>
</gene>
<comment type="caution">
    <text evidence="1">The sequence shown here is derived from an EMBL/GenBank/DDBJ whole genome shotgun (WGS) entry which is preliminary data.</text>
</comment>
<evidence type="ECO:0000313" key="1">
    <source>
        <dbReference type="EMBL" id="GBM42686.1"/>
    </source>
</evidence>
<organism evidence="1 2">
    <name type="scientific">Araneus ventricosus</name>
    <name type="common">Orbweaver spider</name>
    <name type="synonym">Epeira ventricosa</name>
    <dbReference type="NCBI Taxonomy" id="182803"/>
    <lineage>
        <taxon>Eukaryota</taxon>
        <taxon>Metazoa</taxon>
        <taxon>Ecdysozoa</taxon>
        <taxon>Arthropoda</taxon>
        <taxon>Chelicerata</taxon>
        <taxon>Arachnida</taxon>
        <taxon>Araneae</taxon>
        <taxon>Araneomorphae</taxon>
        <taxon>Entelegynae</taxon>
        <taxon>Araneoidea</taxon>
        <taxon>Araneidae</taxon>
        <taxon>Araneus</taxon>
    </lineage>
</organism>
<evidence type="ECO:0008006" key="3">
    <source>
        <dbReference type="Google" id="ProtNLM"/>
    </source>
</evidence>
<sequence>MNLLGIPIFSSERLFGENIKPKTMRGESSCENLPLLSNTYHGDQVAEIIVDEENDIEFKFNIGVPPVSFLGTILWLLVTDRLLRIGCGDIIYYGDRIEKEISWRLNGEATVFLAEAQGIQNTIMDTLDFQGTINIYTDSRSSLQSLNSPWSHCDIYMKLKSGF</sequence>
<proteinExistence type="predicted"/>